<dbReference type="InterPro" id="IPR051068">
    <property type="entry name" value="MFS_Domain-Containing_Protein"/>
</dbReference>
<evidence type="ECO:0000256" key="6">
    <source>
        <dbReference type="SAM" id="Phobius"/>
    </source>
</evidence>
<feature type="transmembrane region" description="Helical" evidence="6">
    <location>
        <begin position="925"/>
        <end position="945"/>
    </location>
</feature>
<dbReference type="GO" id="GO:0016020">
    <property type="term" value="C:membrane"/>
    <property type="evidence" value="ECO:0007669"/>
    <property type="project" value="UniProtKB-SubCell"/>
</dbReference>
<feature type="region of interest" description="Disordered" evidence="5">
    <location>
        <begin position="317"/>
        <end position="372"/>
    </location>
</feature>
<feature type="compositionally biased region" description="Low complexity" evidence="5">
    <location>
        <begin position="686"/>
        <end position="697"/>
    </location>
</feature>
<dbReference type="PANTHER" id="PTHR23510:SF64">
    <property type="entry name" value="INNER MEMBRANE TRANSPORT PROTEIN YAJR"/>
    <property type="match status" value="1"/>
</dbReference>
<feature type="region of interest" description="Disordered" evidence="5">
    <location>
        <begin position="518"/>
        <end position="566"/>
    </location>
</feature>
<feature type="transmembrane region" description="Helical" evidence="6">
    <location>
        <begin position="1003"/>
        <end position="1023"/>
    </location>
</feature>
<feature type="transmembrane region" description="Helical" evidence="6">
    <location>
        <begin position="1043"/>
        <end position="1062"/>
    </location>
</feature>
<feature type="transmembrane region" description="Helical" evidence="6">
    <location>
        <begin position="965"/>
        <end position="982"/>
    </location>
</feature>
<dbReference type="InterPro" id="IPR036259">
    <property type="entry name" value="MFS_trans_sf"/>
</dbReference>
<evidence type="ECO:0000256" key="3">
    <source>
        <dbReference type="ARBA" id="ARBA00022989"/>
    </source>
</evidence>
<evidence type="ECO:0000256" key="5">
    <source>
        <dbReference type="SAM" id="MobiDB-lite"/>
    </source>
</evidence>
<feature type="region of interest" description="Disordered" evidence="5">
    <location>
        <begin position="840"/>
        <end position="864"/>
    </location>
</feature>
<feature type="region of interest" description="Disordered" evidence="5">
    <location>
        <begin position="890"/>
        <end position="912"/>
    </location>
</feature>
<sequence length="1147" mass="126859">MVGFGSSLRMGRRTGWEPAYLDYETLKLLLSQIEAVYEEREQHQRGAMGSSDGFFTSNGGVGGVGITDSERNNNSNTETKDYRDELFLESDSDIAFASEVDLDDDHSDGTEGDVDVERALADDSFEYSYSGITVWEQQGLGQHHMHVDPYKDENSEPRGLSTTSAMGTMLNQQHHQRTPSAFSVTAYGTTTQGGMYASSSEENDDSNANDSDYYDKCAPWSTGRKKKKESKTSSIKSKKKNNHRGAKQNRTHHRHQKKNNSSTPPDAFIVEKGNSGRENDDDDDDCGGGNNYYYYNFGGNDEGDNASRGAFGGGLFGGGRTGNREKTAEANTGPSLRQDLPMTPTPKHANYATKSTDNTTGHFVSFPTPRKEPETDGYGYGSMIDFNTNQNNTPLESANGSATSTLKDNTAANKTDERKIRYERERRRAWKQRKKRRLIRQRKEREKTVPPHIRIAHAKARAITERFLGLLRAEVEKVTLFAQARLGELADTAGSLRFLSSDESMAMTATSTGAYDHPLSDGGIHASASSSSDEGTGGYHHNRKGGFPWSDSSSDEGGSKESGTGRLNLAKTFSSADGYSAHADPRGNLTTAGSSSSVPFSNASSAKGRRGLGRPAFTETQEKFEATTRKIAHFQEIRRERSIFQRNDYIVGEDLLLISAVDEADAFSAVGYSTRSPSGNIETSIYIPSQSPSISTTGDPSALPTIKQPRLSQEPPVALSVSYGPGSALSIFPTDNFESNPARSFFPSSTDIDNPAKSHAPNIIGNALVMETYEPSMRPTSLLDMVASGNAHNSPNITQVQRLTAANWFMVLLWLIYLVYIVFGWKVDIAYDARKKETSDESTSDFEGYANEEVDSSDSSTEETGLLFQKSSKLREISVEGNYKEVKTLLPSESPSDSRTGAELRGPSRKRKRRIRTFTKRIRKLMLYSIAIPVSLVLIVCTVFAQEVLFSSCALITKCYFQWRGSVTGLFLASLSVMLLPMDYACEQITRRYEERSTVKRSIFLLGLGVLVMVNWGSLFALIPNIHNLFKEDSSNRHHQYDWMLGVAQYSIGFIITFTALRSLGVASRSMLSKVSPPNLQNIVINLGTIVTFVSLFSQLFANLYIASIVLSQREINVDILNSLLMPILITTLVVYYLVRKHYFFLM</sequence>
<dbReference type="KEGG" id="fcy:FRACYDRAFT_246467"/>
<gene>
    <name evidence="7" type="ORF">FRACYDRAFT_246467</name>
</gene>
<evidence type="ECO:0000313" key="8">
    <source>
        <dbReference type="Proteomes" id="UP000095751"/>
    </source>
</evidence>
<reference evidence="7 8" key="1">
    <citation type="submission" date="2016-09" db="EMBL/GenBank/DDBJ databases">
        <title>Extensive genetic diversity and differential bi-allelic expression allows diatom success in the polar Southern Ocean.</title>
        <authorList>
            <consortium name="DOE Joint Genome Institute"/>
            <person name="Mock T."/>
            <person name="Otillar R.P."/>
            <person name="Strauss J."/>
            <person name="Dupont C."/>
            <person name="Frickenhaus S."/>
            <person name="Maumus F."/>
            <person name="Mcmullan M."/>
            <person name="Sanges R."/>
            <person name="Schmutz J."/>
            <person name="Toseland A."/>
            <person name="Valas R."/>
            <person name="Veluchamy A."/>
            <person name="Ward B.J."/>
            <person name="Allen A."/>
            <person name="Barry K."/>
            <person name="Falciatore A."/>
            <person name="Ferrante M."/>
            <person name="Fortunato A.E."/>
            <person name="Gloeckner G."/>
            <person name="Gruber A."/>
            <person name="Hipkin R."/>
            <person name="Janech M."/>
            <person name="Kroth P."/>
            <person name="Leese F."/>
            <person name="Lindquist E."/>
            <person name="Lyon B.R."/>
            <person name="Martin J."/>
            <person name="Mayer C."/>
            <person name="Parker M."/>
            <person name="Quesneville H."/>
            <person name="Raymond J."/>
            <person name="Uhlig C."/>
            <person name="Valentin K.U."/>
            <person name="Worden A.Z."/>
            <person name="Armbrust E.V."/>
            <person name="Bowler C."/>
            <person name="Green B."/>
            <person name="Moulton V."/>
            <person name="Van Oosterhout C."/>
            <person name="Grigoriev I."/>
        </authorList>
    </citation>
    <scope>NUCLEOTIDE SEQUENCE [LARGE SCALE GENOMIC DNA]</scope>
    <source>
        <strain evidence="7 8">CCMP1102</strain>
    </source>
</reference>
<feature type="region of interest" description="Disordered" evidence="5">
    <location>
        <begin position="581"/>
        <end position="618"/>
    </location>
</feature>
<keyword evidence="4 6" id="KW-0472">Membrane</keyword>
<evidence type="ECO:0000313" key="7">
    <source>
        <dbReference type="EMBL" id="OEU10716.1"/>
    </source>
</evidence>
<organism evidence="7 8">
    <name type="scientific">Fragilariopsis cylindrus CCMP1102</name>
    <dbReference type="NCBI Taxonomy" id="635003"/>
    <lineage>
        <taxon>Eukaryota</taxon>
        <taxon>Sar</taxon>
        <taxon>Stramenopiles</taxon>
        <taxon>Ochrophyta</taxon>
        <taxon>Bacillariophyta</taxon>
        <taxon>Bacillariophyceae</taxon>
        <taxon>Bacillariophycidae</taxon>
        <taxon>Bacillariales</taxon>
        <taxon>Bacillariaceae</taxon>
        <taxon>Fragilariopsis</taxon>
    </lineage>
</organism>
<comment type="subcellular location">
    <subcellularLocation>
        <location evidence="1">Membrane</location>
        <topology evidence="1">Multi-pass membrane protein</topology>
    </subcellularLocation>
</comment>
<feature type="region of interest" description="Disordered" evidence="5">
    <location>
        <begin position="193"/>
        <end position="286"/>
    </location>
</feature>
<feature type="region of interest" description="Disordered" evidence="5">
    <location>
        <begin position="686"/>
        <end position="710"/>
    </location>
</feature>
<feature type="transmembrane region" description="Helical" evidence="6">
    <location>
        <begin position="805"/>
        <end position="825"/>
    </location>
</feature>
<dbReference type="EMBL" id="KV784370">
    <property type="protein sequence ID" value="OEU10716.1"/>
    <property type="molecule type" value="Genomic_DNA"/>
</dbReference>
<dbReference type="PANTHER" id="PTHR23510">
    <property type="entry name" value="INNER MEMBRANE TRANSPORT PROTEIN YAJR"/>
    <property type="match status" value="1"/>
</dbReference>
<keyword evidence="3 6" id="KW-1133">Transmembrane helix</keyword>
<feature type="compositionally biased region" description="Acidic residues" evidence="5">
    <location>
        <begin position="840"/>
        <end position="856"/>
    </location>
</feature>
<proteinExistence type="predicted"/>
<name>A0A1E7EY05_9STRA</name>
<feature type="compositionally biased region" description="Polar residues" evidence="5">
    <location>
        <begin position="352"/>
        <end position="362"/>
    </location>
</feature>
<accession>A0A1E7EY05</accession>
<evidence type="ECO:0008006" key="9">
    <source>
        <dbReference type="Google" id="ProtNLM"/>
    </source>
</evidence>
<feature type="compositionally biased region" description="Low complexity" evidence="5">
    <location>
        <begin position="592"/>
        <end position="606"/>
    </location>
</feature>
<evidence type="ECO:0000256" key="2">
    <source>
        <dbReference type="ARBA" id="ARBA00022692"/>
    </source>
</evidence>
<evidence type="ECO:0000256" key="1">
    <source>
        <dbReference type="ARBA" id="ARBA00004141"/>
    </source>
</evidence>
<evidence type="ECO:0000256" key="4">
    <source>
        <dbReference type="ARBA" id="ARBA00023136"/>
    </source>
</evidence>
<dbReference type="Proteomes" id="UP000095751">
    <property type="component" value="Unassembled WGS sequence"/>
</dbReference>
<feature type="transmembrane region" description="Helical" evidence="6">
    <location>
        <begin position="1120"/>
        <end position="1139"/>
    </location>
</feature>
<keyword evidence="8" id="KW-1185">Reference proteome</keyword>
<feature type="transmembrane region" description="Helical" evidence="6">
    <location>
        <begin position="1083"/>
        <end position="1108"/>
    </location>
</feature>
<feature type="compositionally biased region" description="Basic residues" evidence="5">
    <location>
        <begin position="236"/>
        <end position="258"/>
    </location>
</feature>
<dbReference type="OrthoDB" id="5588846at2759"/>
<dbReference type="InParanoid" id="A0A1E7EY05"/>
<keyword evidence="2 6" id="KW-0812">Transmembrane</keyword>
<protein>
    <recommendedName>
        <fullName evidence="9">SPX domain-containing protein</fullName>
    </recommendedName>
</protein>
<dbReference type="SUPFAM" id="SSF103473">
    <property type="entry name" value="MFS general substrate transporter"/>
    <property type="match status" value="1"/>
</dbReference>
<dbReference type="AlphaFoldDB" id="A0A1E7EY05"/>